<dbReference type="PANTHER" id="PTHR20842:SF0">
    <property type="entry name" value="ALPHA-ASPARTYL DIPEPTIDASE"/>
    <property type="match status" value="1"/>
</dbReference>
<dbReference type="Proteomes" id="UP001240236">
    <property type="component" value="Unassembled WGS sequence"/>
</dbReference>
<gene>
    <name evidence="5" type="ORF">J2S42_005227</name>
</gene>
<dbReference type="Pfam" id="PF03575">
    <property type="entry name" value="Peptidase_S51"/>
    <property type="match status" value="1"/>
</dbReference>
<keyword evidence="3" id="KW-0378">Hydrolase</keyword>
<dbReference type="EMBL" id="JAUSUZ010000001">
    <property type="protein sequence ID" value="MDQ0368558.1"/>
    <property type="molecule type" value="Genomic_DNA"/>
</dbReference>
<dbReference type="Gene3D" id="3.40.50.880">
    <property type="match status" value="1"/>
</dbReference>
<proteinExistence type="inferred from homology"/>
<name>A0AAE3W2J7_9ACTN</name>
<evidence type="ECO:0000256" key="3">
    <source>
        <dbReference type="ARBA" id="ARBA00022801"/>
    </source>
</evidence>
<keyword evidence="4" id="KW-0720">Serine protease</keyword>
<dbReference type="PANTHER" id="PTHR20842">
    <property type="entry name" value="PROTEASE S51 ALPHA-ASPARTYL DIPEPTIDASE"/>
    <property type="match status" value="1"/>
</dbReference>
<sequence>MAADEPTIVATSMVFRRAGAGPYDWAAGPVYRYAGELAKTGRRRPRLCFLGQAGGDDIGPRAALYAALNAEGFEVSHLALFPMPNHRDVRAHLLAQDVIWVGGGSVANMMAVWRVHDLPSVLHEAWQSGVVMGGVSAGSICWTLGGTTDSFGPDLRAFTDGLGWLPYANGVHYDAEEQRRPLMHRLMREGVLAPHGYATDNGAGLVFRGTTLAEAIADRDAAGAYELRRTGAGDIVETPLPIVRI</sequence>
<keyword evidence="6" id="KW-1185">Reference proteome</keyword>
<evidence type="ECO:0000256" key="2">
    <source>
        <dbReference type="ARBA" id="ARBA00022670"/>
    </source>
</evidence>
<dbReference type="InterPro" id="IPR005320">
    <property type="entry name" value="Peptidase_S51"/>
</dbReference>
<dbReference type="InterPro" id="IPR029062">
    <property type="entry name" value="Class_I_gatase-like"/>
</dbReference>
<organism evidence="5 6">
    <name type="scientific">Catenuloplanes indicus</name>
    <dbReference type="NCBI Taxonomy" id="137267"/>
    <lineage>
        <taxon>Bacteria</taxon>
        <taxon>Bacillati</taxon>
        <taxon>Actinomycetota</taxon>
        <taxon>Actinomycetes</taxon>
        <taxon>Micromonosporales</taxon>
        <taxon>Micromonosporaceae</taxon>
        <taxon>Catenuloplanes</taxon>
    </lineage>
</organism>
<accession>A0AAE3W2J7</accession>
<keyword evidence="2" id="KW-0645">Protease</keyword>
<dbReference type="RefSeq" id="WP_370879260.1">
    <property type="nucleotide sequence ID" value="NZ_JAUSUZ010000001.1"/>
</dbReference>
<evidence type="ECO:0000313" key="5">
    <source>
        <dbReference type="EMBL" id="MDQ0368558.1"/>
    </source>
</evidence>
<evidence type="ECO:0000256" key="4">
    <source>
        <dbReference type="ARBA" id="ARBA00022825"/>
    </source>
</evidence>
<comment type="similarity">
    <text evidence="1">Belongs to the peptidase S51 family.</text>
</comment>
<comment type="caution">
    <text evidence="5">The sequence shown here is derived from an EMBL/GenBank/DDBJ whole genome shotgun (WGS) entry which is preliminary data.</text>
</comment>
<reference evidence="5 6" key="1">
    <citation type="submission" date="2023-07" db="EMBL/GenBank/DDBJ databases">
        <title>Sequencing the genomes of 1000 actinobacteria strains.</title>
        <authorList>
            <person name="Klenk H.-P."/>
        </authorList>
    </citation>
    <scope>NUCLEOTIDE SEQUENCE [LARGE SCALE GENOMIC DNA]</scope>
    <source>
        <strain evidence="5 6">DSM 44709</strain>
    </source>
</reference>
<dbReference type="GO" id="GO:0006508">
    <property type="term" value="P:proteolysis"/>
    <property type="evidence" value="ECO:0007669"/>
    <property type="project" value="UniProtKB-KW"/>
</dbReference>
<dbReference type="CDD" id="cd03146">
    <property type="entry name" value="GAT1_Peptidase_E"/>
    <property type="match status" value="1"/>
</dbReference>
<evidence type="ECO:0000313" key="6">
    <source>
        <dbReference type="Proteomes" id="UP001240236"/>
    </source>
</evidence>
<dbReference type="AlphaFoldDB" id="A0AAE3W2J7"/>
<protein>
    <submittedName>
        <fullName evidence="5">Peptidase E</fullName>
    </submittedName>
</protein>
<dbReference type="SUPFAM" id="SSF52317">
    <property type="entry name" value="Class I glutamine amidotransferase-like"/>
    <property type="match status" value="1"/>
</dbReference>
<evidence type="ECO:0000256" key="1">
    <source>
        <dbReference type="ARBA" id="ARBA00006534"/>
    </source>
</evidence>
<dbReference type="GO" id="GO:0008236">
    <property type="term" value="F:serine-type peptidase activity"/>
    <property type="evidence" value="ECO:0007669"/>
    <property type="project" value="UniProtKB-KW"/>
</dbReference>